<dbReference type="SUPFAM" id="SSF53756">
    <property type="entry name" value="UDP-Glycosyltransferase/glycogen phosphorylase"/>
    <property type="match status" value="1"/>
</dbReference>
<dbReference type="KEGG" id="nmv:NITMOv2_1805"/>
<evidence type="ECO:0000259" key="1">
    <source>
        <dbReference type="Pfam" id="PF00534"/>
    </source>
</evidence>
<dbReference type="AlphaFoldDB" id="A0A0K2GB98"/>
<keyword evidence="4" id="KW-1185">Reference proteome</keyword>
<dbReference type="InterPro" id="IPR050194">
    <property type="entry name" value="Glycosyltransferase_grp1"/>
</dbReference>
<keyword evidence="3" id="KW-0328">Glycosyltransferase</keyword>
<dbReference type="OrthoDB" id="9787617at2"/>
<evidence type="ECO:0000313" key="3">
    <source>
        <dbReference type="EMBL" id="ALA58225.1"/>
    </source>
</evidence>
<dbReference type="Pfam" id="PF00534">
    <property type="entry name" value="Glycos_transf_1"/>
    <property type="match status" value="1"/>
</dbReference>
<dbReference type="CDD" id="cd03801">
    <property type="entry name" value="GT4_PimA-like"/>
    <property type="match status" value="1"/>
</dbReference>
<dbReference type="EMBL" id="CP011801">
    <property type="protein sequence ID" value="ALA58225.1"/>
    <property type="molecule type" value="Genomic_DNA"/>
</dbReference>
<dbReference type="PANTHER" id="PTHR45947">
    <property type="entry name" value="SULFOQUINOVOSYL TRANSFERASE SQD2"/>
    <property type="match status" value="1"/>
</dbReference>
<feature type="domain" description="Glycosyl transferase family 1" evidence="1">
    <location>
        <begin position="204"/>
        <end position="359"/>
    </location>
</feature>
<organism evidence="3 4">
    <name type="scientific">Nitrospira moscoviensis</name>
    <dbReference type="NCBI Taxonomy" id="42253"/>
    <lineage>
        <taxon>Bacteria</taxon>
        <taxon>Pseudomonadati</taxon>
        <taxon>Nitrospirota</taxon>
        <taxon>Nitrospiria</taxon>
        <taxon>Nitrospirales</taxon>
        <taxon>Nitrospiraceae</taxon>
        <taxon>Nitrospira</taxon>
    </lineage>
</organism>
<dbReference type="PATRIC" id="fig|42253.5.peg.1774"/>
<gene>
    <name evidence="3" type="ORF">NITMOv2_1805</name>
</gene>
<dbReference type="EC" id="2.4.1.198" evidence="3"/>
<dbReference type="GO" id="GO:0017176">
    <property type="term" value="F:phosphatidylinositol N-acetylglucosaminyltransferase activity"/>
    <property type="evidence" value="ECO:0007669"/>
    <property type="project" value="UniProtKB-EC"/>
</dbReference>
<dbReference type="InterPro" id="IPR001296">
    <property type="entry name" value="Glyco_trans_1"/>
</dbReference>
<accession>A0A0K2GB98</accession>
<reference evidence="3 4" key="1">
    <citation type="journal article" date="2015" name="Proc. Natl. Acad. Sci. U.S.A.">
        <title>Expanded metabolic versatility of ubiquitous nitrite-oxidizing bacteria from the genus Nitrospira.</title>
        <authorList>
            <person name="Koch H."/>
            <person name="Lucker S."/>
            <person name="Albertsen M."/>
            <person name="Kitzinger K."/>
            <person name="Herbold C."/>
            <person name="Spieck E."/>
            <person name="Nielsen P.H."/>
            <person name="Wagner M."/>
            <person name="Daims H."/>
        </authorList>
    </citation>
    <scope>NUCLEOTIDE SEQUENCE [LARGE SCALE GENOMIC DNA]</scope>
    <source>
        <strain evidence="3 4">NSP M-1</strain>
    </source>
</reference>
<dbReference type="STRING" id="42253.NITMOv2_1805"/>
<sequence>MKLAMLAEVTAEKVIGGAERVLRHQALGLAALGHHVELLVRAPEGTVTDAVTIGGIRERRYVVDRAHEASFVWSSVRRSVEAFDRQRRTEPLEAVVIHQALAGLGPILSRRHAASRWIYVCHSLAHEEYATRQAAARSNGLRRYLNGHARRWIERTVMSRCDRVVVLSEYMRRRVMETHGMPAERIVLIPGATDPQTFVPVVDRKASRAALCLPAHRRVLFTVRNLVPRMGLENVLDAMALSRTARETCTLVIGGEGPLHAALEAGIRKRGLAGAVRLIGFVPEARLAAYYQTADLVLMPSLQLEGFGLVTVEAMACGTPVLGTPVGAIPEILSQVDPILVAQGTDGRSLATALETLLRRIDVPGEYERLAGKGRALIERRYNWADHCADLVGLLDGRIERKNAA</sequence>
<name>A0A0K2GB98_NITMO</name>
<dbReference type="InterPro" id="IPR028098">
    <property type="entry name" value="Glyco_trans_4-like_N"/>
</dbReference>
<feature type="domain" description="Glycosyltransferase subfamily 4-like N-terminal" evidence="2">
    <location>
        <begin position="15"/>
        <end position="196"/>
    </location>
</feature>
<dbReference type="RefSeq" id="WP_053379417.1">
    <property type="nucleotide sequence ID" value="NZ_CP011801.1"/>
</dbReference>
<protein>
    <submittedName>
        <fullName evidence="3">Putative Phosphatidylinositol N-acetylglucosaminyltransferase</fullName>
        <ecNumber evidence="3">2.4.1.198</ecNumber>
    </submittedName>
</protein>
<evidence type="ECO:0000259" key="2">
    <source>
        <dbReference type="Pfam" id="PF13439"/>
    </source>
</evidence>
<dbReference type="Pfam" id="PF13439">
    <property type="entry name" value="Glyco_transf_4"/>
    <property type="match status" value="1"/>
</dbReference>
<dbReference type="Gene3D" id="3.40.50.2000">
    <property type="entry name" value="Glycogen Phosphorylase B"/>
    <property type="match status" value="2"/>
</dbReference>
<proteinExistence type="predicted"/>
<dbReference type="Proteomes" id="UP000069205">
    <property type="component" value="Chromosome"/>
</dbReference>
<evidence type="ECO:0000313" key="4">
    <source>
        <dbReference type="Proteomes" id="UP000069205"/>
    </source>
</evidence>
<keyword evidence="3" id="KW-0808">Transferase</keyword>
<dbReference type="PANTHER" id="PTHR45947:SF3">
    <property type="entry name" value="SULFOQUINOVOSYL TRANSFERASE SQD2"/>
    <property type="match status" value="1"/>
</dbReference>